<dbReference type="Pfam" id="PF17780">
    <property type="entry name" value="OCRE"/>
    <property type="match status" value="1"/>
</dbReference>
<dbReference type="GO" id="GO:0003676">
    <property type="term" value="F:nucleic acid binding"/>
    <property type="evidence" value="ECO:0007669"/>
    <property type="project" value="InterPro"/>
</dbReference>
<dbReference type="STRING" id="30069.A0A182YKB2"/>
<dbReference type="InterPro" id="IPR041591">
    <property type="entry name" value="OCRE"/>
</dbReference>
<dbReference type="SMART" id="SM00240">
    <property type="entry name" value="FHA"/>
    <property type="match status" value="1"/>
</dbReference>
<feature type="region of interest" description="Disordered" evidence="2">
    <location>
        <begin position="619"/>
        <end position="640"/>
    </location>
</feature>
<dbReference type="Gene3D" id="2.60.200.20">
    <property type="match status" value="1"/>
</dbReference>
<reference evidence="3" key="2">
    <citation type="submission" date="2020-05" db="UniProtKB">
        <authorList>
            <consortium name="EnsemblMetazoa"/>
        </authorList>
    </citation>
    <scope>IDENTIFICATION</scope>
    <source>
        <strain evidence="3">Indian</strain>
    </source>
</reference>
<dbReference type="PANTHER" id="PTHR23106">
    <property type="entry name" value="ANGIOGENIC FACTOR WITH G PATCH AND FHA DOMAINS 1"/>
    <property type="match status" value="1"/>
</dbReference>
<keyword evidence="1" id="KW-0175">Coiled coil</keyword>
<sequence length="640" mass="72060">MAKKPGPIKLLRITNLYDVTAKQLCLYVQGLHRHIRLQRNRIQRLKKKINSLRLQRKFLNVNNAANQEQPPVEAEECAPEQADLVEPLDIKAFVDDIKKTAQDVDIQNRYIYEPTSGLYYDPATGYYYNSIYGLHYDGHRGCYLKYNEETKEYDFYSQVIPETMLETEPNAKQKVPTTSSSPSLDDSFIARFSSLEIDRMRANALAKRTDASRDKDAAKKTPDSEDSESSRRRHSRKRNRRHKKRSRRKHRHRSRSSRSASDSSDSSDSVPKRSKKKRKSKRKHRKSSSDDGVKEEGELESSESSGSKSVESVIVVKSSDENSADSAEQFKTGYKDVAKRYPPSLRMIVQETNIKDLKIGSLFIVTCKGGTLGREGNHDVIIPDINVSKKHLQFMYNARKATYQFVDLGSRNGTLYNGVRVKLNDQQSQSDPQMLAHGSVLQLNQTKLLCHVHEGNSTCGKCEPGLLVNAEPVVAPEIVSKITKPVSHKEGLKLIQKRFGLENEKYVGGKNGAESGNSVDYKDRAAVRRKVKGSSNEHEKTQVASLDQSIASNNKGFQMLSKLGWNEGKPLGKNDSGLTEPIALTSNVGTSGLGSQNQMAMGGPHNAQPVDPRRHSIWRKTQERFERSTVFKKESSDESE</sequence>
<dbReference type="Pfam" id="PF01585">
    <property type="entry name" value="G-patch"/>
    <property type="match status" value="1"/>
</dbReference>
<evidence type="ECO:0008006" key="5">
    <source>
        <dbReference type="Google" id="ProtNLM"/>
    </source>
</evidence>
<protein>
    <recommendedName>
        <fullName evidence="5">G-patch domain-containing protein</fullName>
    </recommendedName>
</protein>
<name>A0A182YKB2_ANOST</name>
<dbReference type="InterPro" id="IPR000253">
    <property type="entry name" value="FHA_dom"/>
</dbReference>
<dbReference type="SMART" id="SM00443">
    <property type="entry name" value="G_patch"/>
    <property type="match status" value="1"/>
</dbReference>
<feature type="compositionally biased region" description="Low complexity" evidence="2">
    <location>
        <begin position="257"/>
        <end position="269"/>
    </location>
</feature>
<dbReference type="Proteomes" id="UP000076408">
    <property type="component" value="Unassembled WGS sequence"/>
</dbReference>
<proteinExistence type="predicted"/>
<evidence type="ECO:0000313" key="3">
    <source>
        <dbReference type="EnsemblMetazoa" id="ASTEI08898-PA"/>
    </source>
</evidence>
<dbReference type="VEuPathDB" id="VectorBase:ASTE000619"/>
<evidence type="ECO:0000256" key="2">
    <source>
        <dbReference type="SAM" id="MobiDB-lite"/>
    </source>
</evidence>
<feature type="compositionally biased region" description="Basic and acidic residues" evidence="2">
    <location>
        <begin position="287"/>
        <end position="296"/>
    </location>
</feature>
<dbReference type="InterPro" id="IPR053027">
    <property type="entry name" value="AGGF1"/>
</dbReference>
<feature type="compositionally biased region" description="Basic residues" evidence="2">
    <location>
        <begin position="231"/>
        <end position="256"/>
    </location>
</feature>
<feature type="compositionally biased region" description="Basic residues" evidence="2">
    <location>
        <begin position="272"/>
        <end position="286"/>
    </location>
</feature>
<evidence type="ECO:0000256" key="1">
    <source>
        <dbReference type="SAM" id="Coils"/>
    </source>
</evidence>
<evidence type="ECO:0000313" key="4">
    <source>
        <dbReference type="Proteomes" id="UP000076408"/>
    </source>
</evidence>
<reference evidence="4" key="1">
    <citation type="journal article" date="2014" name="Genome Biol.">
        <title>Genome analysis of a major urban malaria vector mosquito, Anopheles stephensi.</title>
        <authorList>
            <person name="Jiang X."/>
            <person name="Peery A."/>
            <person name="Hall A.B."/>
            <person name="Sharma A."/>
            <person name="Chen X.G."/>
            <person name="Waterhouse R.M."/>
            <person name="Komissarov A."/>
            <person name="Riehle M.M."/>
            <person name="Shouche Y."/>
            <person name="Sharakhova M.V."/>
            <person name="Lawson D."/>
            <person name="Pakpour N."/>
            <person name="Arensburger P."/>
            <person name="Davidson V.L."/>
            <person name="Eiglmeier K."/>
            <person name="Emrich S."/>
            <person name="George P."/>
            <person name="Kennedy R.C."/>
            <person name="Mane S.P."/>
            <person name="Maslen G."/>
            <person name="Oringanje C."/>
            <person name="Qi Y."/>
            <person name="Settlage R."/>
            <person name="Tojo M."/>
            <person name="Tubio J.M."/>
            <person name="Unger M.F."/>
            <person name="Wang B."/>
            <person name="Vernick K.D."/>
            <person name="Ribeiro J.M."/>
            <person name="James A.A."/>
            <person name="Michel K."/>
            <person name="Riehle M.A."/>
            <person name="Luckhart S."/>
            <person name="Sharakhov I.V."/>
            <person name="Tu Z."/>
        </authorList>
    </citation>
    <scope>NUCLEOTIDE SEQUENCE [LARGE SCALE GENOMIC DNA]</scope>
    <source>
        <strain evidence="4">Indian</strain>
    </source>
</reference>
<feature type="compositionally biased region" description="Low complexity" evidence="2">
    <location>
        <begin position="302"/>
        <end position="311"/>
    </location>
</feature>
<dbReference type="VEuPathDB" id="VectorBase:ASTEI08898"/>
<dbReference type="InterPro" id="IPR008984">
    <property type="entry name" value="SMAD_FHA_dom_sf"/>
</dbReference>
<feature type="compositionally biased region" description="Basic and acidic residues" evidence="2">
    <location>
        <begin position="206"/>
        <end position="223"/>
    </location>
</feature>
<dbReference type="CDD" id="cd16164">
    <property type="entry name" value="OCRE_VG5Q"/>
    <property type="match status" value="1"/>
</dbReference>
<dbReference type="VEuPathDB" id="VectorBase:ASTEI20_038260"/>
<accession>A0A182YKB2</accession>
<dbReference type="PROSITE" id="PS50006">
    <property type="entry name" value="FHA_DOMAIN"/>
    <property type="match status" value="1"/>
</dbReference>
<dbReference type="PANTHER" id="PTHR23106:SF24">
    <property type="entry name" value="ANGIOGENIC FACTOR WITH G PATCH AND FHA DOMAINS 1"/>
    <property type="match status" value="1"/>
</dbReference>
<dbReference type="EnsemblMetazoa" id="ASTEI08898-RA">
    <property type="protein sequence ID" value="ASTEI08898-PA"/>
    <property type="gene ID" value="ASTEI08898"/>
</dbReference>
<dbReference type="SUPFAM" id="SSF49879">
    <property type="entry name" value="SMAD/FHA domain"/>
    <property type="match status" value="1"/>
</dbReference>
<feature type="coiled-coil region" evidence="1">
    <location>
        <begin position="28"/>
        <end position="62"/>
    </location>
</feature>
<dbReference type="InterPro" id="IPR000467">
    <property type="entry name" value="G_patch_dom"/>
</dbReference>
<feature type="compositionally biased region" description="Basic and acidic residues" evidence="2">
    <location>
        <begin position="620"/>
        <end position="640"/>
    </location>
</feature>
<dbReference type="Pfam" id="PF00498">
    <property type="entry name" value="FHA"/>
    <property type="match status" value="1"/>
</dbReference>
<dbReference type="OMA" id="MVITRCL"/>
<keyword evidence="4" id="KW-1185">Reference proteome</keyword>
<dbReference type="InterPro" id="IPR035624">
    <property type="entry name" value="AGGF1_OCRE"/>
</dbReference>
<feature type="region of interest" description="Disordered" evidence="2">
    <location>
        <begin position="206"/>
        <end position="311"/>
    </location>
</feature>
<dbReference type="PROSITE" id="PS50174">
    <property type="entry name" value="G_PATCH"/>
    <property type="match status" value="1"/>
</dbReference>
<organism evidence="3 4">
    <name type="scientific">Anopheles stephensi</name>
    <name type="common">Indo-Pakistan malaria mosquito</name>
    <dbReference type="NCBI Taxonomy" id="30069"/>
    <lineage>
        <taxon>Eukaryota</taxon>
        <taxon>Metazoa</taxon>
        <taxon>Ecdysozoa</taxon>
        <taxon>Arthropoda</taxon>
        <taxon>Hexapoda</taxon>
        <taxon>Insecta</taxon>
        <taxon>Pterygota</taxon>
        <taxon>Neoptera</taxon>
        <taxon>Endopterygota</taxon>
        <taxon>Diptera</taxon>
        <taxon>Nematocera</taxon>
        <taxon>Culicoidea</taxon>
        <taxon>Culicidae</taxon>
        <taxon>Anophelinae</taxon>
        <taxon>Anopheles</taxon>
    </lineage>
</organism>
<dbReference type="AlphaFoldDB" id="A0A182YKB2"/>